<evidence type="ECO:0000313" key="3">
    <source>
        <dbReference type="Proteomes" id="UP000765509"/>
    </source>
</evidence>
<sequence length="155" mass="17741">MLSKGDVWNPVQQKTTLMQWKISLPKINEFQVIEEFHCTEEKEESDQDSSISEDTPVEDYPIENIKAFFEVKEVDTHLPQYSADCYNLIDIQDARMCKTKPARGNKHTSGASCITSGLINDIEAKVTLDTGHFALVWAKIISKLYFLNGKTIYYQ</sequence>
<keyword evidence="3" id="KW-1185">Reference proteome</keyword>
<feature type="region of interest" description="Disordered" evidence="1">
    <location>
        <begin position="38"/>
        <end position="58"/>
    </location>
</feature>
<evidence type="ECO:0000256" key="1">
    <source>
        <dbReference type="SAM" id="MobiDB-lite"/>
    </source>
</evidence>
<proteinExistence type="predicted"/>
<protein>
    <submittedName>
        <fullName evidence="2">Uncharacterized protein</fullName>
    </submittedName>
</protein>
<accession>A0A9Q3L6I8</accession>
<organism evidence="2 3">
    <name type="scientific">Austropuccinia psidii MF-1</name>
    <dbReference type="NCBI Taxonomy" id="1389203"/>
    <lineage>
        <taxon>Eukaryota</taxon>
        <taxon>Fungi</taxon>
        <taxon>Dikarya</taxon>
        <taxon>Basidiomycota</taxon>
        <taxon>Pucciniomycotina</taxon>
        <taxon>Pucciniomycetes</taxon>
        <taxon>Pucciniales</taxon>
        <taxon>Sphaerophragmiaceae</taxon>
        <taxon>Austropuccinia</taxon>
    </lineage>
</organism>
<dbReference type="AlphaFoldDB" id="A0A9Q3L6I8"/>
<dbReference type="EMBL" id="AVOT02148414">
    <property type="protein sequence ID" value="MBW0592465.1"/>
    <property type="molecule type" value="Genomic_DNA"/>
</dbReference>
<reference evidence="2" key="1">
    <citation type="submission" date="2021-03" db="EMBL/GenBank/DDBJ databases">
        <title>Draft genome sequence of rust myrtle Austropuccinia psidii MF-1, a brazilian biotype.</title>
        <authorList>
            <person name="Quecine M.C."/>
            <person name="Pachon D.M.R."/>
            <person name="Bonatelli M.L."/>
            <person name="Correr F.H."/>
            <person name="Franceschini L.M."/>
            <person name="Leite T.F."/>
            <person name="Margarido G.R.A."/>
            <person name="Almeida C.A."/>
            <person name="Ferrarezi J.A."/>
            <person name="Labate C.A."/>
        </authorList>
    </citation>
    <scope>NUCLEOTIDE SEQUENCE</scope>
    <source>
        <strain evidence="2">MF-1</strain>
    </source>
</reference>
<comment type="caution">
    <text evidence="2">The sequence shown here is derived from an EMBL/GenBank/DDBJ whole genome shotgun (WGS) entry which is preliminary data.</text>
</comment>
<name>A0A9Q3L6I8_9BASI</name>
<dbReference type="Proteomes" id="UP000765509">
    <property type="component" value="Unassembled WGS sequence"/>
</dbReference>
<gene>
    <name evidence="2" type="ORF">O181_132180</name>
</gene>
<evidence type="ECO:0000313" key="2">
    <source>
        <dbReference type="EMBL" id="MBW0592465.1"/>
    </source>
</evidence>